<dbReference type="AlphaFoldDB" id="A0A918KD28"/>
<reference evidence="2" key="1">
    <citation type="journal article" date="2014" name="Int. J. Syst. Evol. Microbiol.">
        <title>Complete genome sequence of Corynebacterium casei LMG S-19264T (=DSM 44701T), isolated from a smear-ripened cheese.</title>
        <authorList>
            <consortium name="US DOE Joint Genome Institute (JGI-PGF)"/>
            <person name="Walter F."/>
            <person name="Albersmeier A."/>
            <person name="Kalinowski J."/>
            <person name="Ruckert C."/>
        </authorList>
    </citation>
    <scope>NUCLEOTIDE SEQUENCE</scope>
    <source>
        <strain evidence="2">KCTC 22169</strain>
    </source>
</reference>
<dbReference type="EMBL" id="BMXR01000006">
    <property type="protein sequence ID" value="GGX57640.1"/>
    <property type="molecule type" value="Genomic_DNA"/>
</dbReference>
<dbReference type="InterPro" id="IPR027417">
    <property type="entry name" value="P-loop_NTPase"/>
</dbReference>
<reference evidence="2" key="2">
    <citation type="submission" date="2020-09" db="EMBL/GenBank/DDBJ databases">
        <authorList>
            <person name="Sun Q."/>
            <person name="Kim S."/>
        </authorList>
    </citation>
    <scope>NUCLEOTIDE SEQUENCE</scope>
    <source>
        <strain evidence="2">KCTC 22169</strain>
    </source>
</reference>
<accession>A0A918KD28</accession>
<dbReference type="RefSeq" id="WP_189609404.1">
    <property type="nucleotide sequence ID" value="NZ_BMXR01000006.1"/>
</dbReference>
<dbReference type="Proteomes" id="UP000626148">
    <property type="component" value="Unassembled WGS sequence"/>
</dbReference>
<protein>
    <recommendedName>
        <fullName evidence="1">Deoxynucleoside kinase domain-containing protein</fullName>
    </recommendedName>
</protein>
<gene>
    <name evidence="2" type="ORF">GCM10007392_26550</name>
</gene>
<name>A0A918KD28_9GAMM</name>
<proteinExistence type="predicted"/>
<evidence type="ECO:0000259" key="1">
    <source>
        <dbReference type="Pfam" id="PF01712"/>
    </source>
</evidence>
<dbReference type="SUPFAM" id="SSF52540">
    <property type="entry name" value="P-loop containing nucleoside triphosphate hydrolases"/>
    <property type="match status" value="1"/>
</dbReference>
<sequence>MKSIAICGVDGSGKSTIVNMLEQSGLLNNAFYFRRTKYLDGNLELLKRYLPRKYRDARDWKDSSFGKSVGLGILMDFLRCYDEQLSTIEKYDCVVFDRYIFCYLAYINLFQDIKDFKKLTANCIRPNLILYIDAGISNLEQRYSERCSNEEDEDLELMEMFDMSYRRTFDVLGQEYSIIDNSGSFSSTKEQVFGAVQSIVEKV</sequence>
<dbReference type="Pfam" id="PF01712">
    <property type="entry name" value="dNK"/>
    <property type="match status" value="1"/>
</dbReference>
<comment type="caution">
    <text evidence="2">The sequence shown here is derived from an EMBL/GenBank/DDBJ whole genome shotgun (WGS) entry which is preliminary data.</text>
</comment>
<dbReference type="InterPro" id="IPR031314">
    <property type="entry name" value="DNK_dom"/>
</dbReference>
<evidence type="ECO:0000313" key="2">
    <source>
        <dbReference type="EMBL" id="GGX57640.1"/>
    </source>
</evidence>
<organism evidence="2 3">
    <name type="scientific">Saccharospirillum salsuginis</name>
    <dbReference type="NCBI Taxonomy" id="418750"/>
    <lineage>
        <taxon>Bacteria</taxon>
        <taxon>Pseudomonadati</taxon>
        <taxon>Pseudomonadota</taxon>
        <taxon>Gammaproteobacteria</taxon>
        <taxon>Oceanospirillales</taxon>
        <taxon>Saccharospirillaceae</taxon>
        <taxon>Saccharospirillum</taxon>
    </lineage>
</organism>
<dbReference type="Gene3D" id="3.40.50.300">
    <property type="entry name" value="P-loop containing nucleotide triphosphate hydrolases"/>
    <property type="match status" value="1"/>
</dbReference>
<keyword evidence="3" id="KW-1185">Reference proteome</keyword>
<feature type="domain" description="Deoxynucleoside kinase" evidence="1">
    <location>
        <begin position="4"/>
        <end position="172"/>
    </location>
</feature>
<evidence type="ECO:0000313" key="3">
    <source>
        <dbReference type="Proteomes" id="UP000626148"/>
    </source>
</evidence>